<evidence type="ECO:0000256" key="7">
    <source>
        <dbReference type="SAM" id="MobiDB-lite"/>
    </source>
</evidence>
<dbReference type="PIRSF" id="PIRSF003101">
    <property type="entry name" value="FtsA"/>
    <property type="match status" value="1"/>
</dbReference>
<evidence type="ECO:0000256" key="3">
    <source>
        <dbReference type="ARBA" id="ARBA00023136"/>
    </source>
</evidence>
<evidence type="ECO:0000256" key="4">
    <source>
        <dbReference type="ARBA" id="ARBA00023306"/>
    </source>
</evidence>
<dbReference type="PANTHER" id="PTHR32432">
    <property type="entry name" value="CELL DIVISION PROTEIN FTSA-RELATED"/>
    <property type="match status" value="1"/>
</dbReference>
<protein>
    <recommendedName>
        <fullName evidence="5 6">Cell division protein FtsA</fullName>
    </recommendedName>
</protein>
<evidence type="ECO:0000256" key="2">
    <source>
        <dbReference type="ARBA" id="ARBA00022618"/>
    </source>
</evidence>
<dbReference type="Gene3D" id="3.30.1490.110">
    <property type="match status" value="1"/>
</dbReference>
<comment type="caution">
    <text evidence="9">The sequence shown here is derived from an EMBL/GenBank/DDBJ whole genome shotgun (WGS) entry which is preliminary data.</text>
</comment>
<proteinExistence type="inferred from homology"/>
<comment type="subcellular location">
    <subcellularLocation>
        <location evidence="5">Cell membrane</location>
        <topology evidence="5">Peripheral membrane protein</topology>
        <orientation evidence="5">Cytoplasmic side</orientation>
    </subcellularLocation>
    <text evidence="5">Localizes to the Z ring in an FtsZ-dependent manner. Targeted to the membrane through a conserved C-terminal amphipathic helix.</text>
</comment>
<dbReference type="Gene3D" id="3.30.420.40">
    <property type="match status" value="2"/>
</dbReference>
<feature type="domain" description="SHS2" evidence="8">
    <location>
        <begin position="7"/>
        <end position="195"/>
    </location>
</feature>
<dbReference type="InterPro" id="IPR003494">
    <property type="entry name" value="SHS2_FtsA"/>
</dbReference>
<dbReference type="HAMAP" id="MF_02033">
    <property type="entry name" value="FtsA"/>
    <property type="match status" value="1"/>
</dbReference>
<dbReference type="AlphaFoldDB" id="A0A2M7AMU1"/>
<sequence>MSKEKIVVGIDIGSAKICTIIASVSKEGQITVIGVSTVPSAGIKKGVVVDIDDSVDSISMSLEGAERMSGYAVSSAFISVGGNHIASLNSHGVVAISNPTGEITEEDVARVTEAARAISIPSSREIIHVLPKSFIVDSQEGVHDPVGMSGVRLEVETHIISGVSTSMRNLVKCVQQAGVDVEDLVFSALASSYATLSDTEKELGVILVDMGAGTTDVAIFIEGAIAYSSVLPIGGRNITNDLAIGLRTSLEDAEKIKLHLSSKETGRPKFKETNPTESKSDVKEEKRESKEDEIDVSDLNLGELKTISKKFLIDGIIKPRLKEIMTLVALEIKKSGFTNSLPAGIVLTGGASETVGIKEISKEALNLPVRIAKPEGVSGLIDEIQSPAYSTSVGLIIFGSEVNKSKVLPAVGITQMKGLVGKVISWIKSLIP</sequence>
<accession>A0A2M7AMU1</accession>
<dbReference type="GO" id="GO:0043093">
    <property type="term" value="P:FtsZ-dependent cytokinesis"/>
    <property type="evidence" value="ECO:0007669"/>
    <property type="project" value="UniProtKB-UniRule"/>
</dbReference>
<dbReference type="Pfam" id="PF02491">
    <property type="entry name" value="SHS2_FTSA"/>
    <property type="match status" value="1"/>
</dbReference>
<evidence type="ECO:0000256" key="5">
    <source>
        <dbReference type="HAMAP-Rule" id="MF_02033"/>
    </source>
</evidence>
<keyword evidence="1 5" id="KW-1003">Cell membrane</keyword>
<evidence type="ECO:0000256" key="6">
    <source>
        <dbReference type="PIRNR" id="PIRNR003101"/>
    </source>
</evidence>
<keyword evidence="2 5" id="KW-0132">Cell division</keyword>
<dbReference type="EMBL" id="PEWD01000060">
    <property type="protein sequence ID" value="PIU68729.1"/>
    <property type="molecule type" value="Genomic_DNA"/>
</dbReference>
<gene>
    <name evidence="5 9" type="primary">ftsA</name>
    <name evidence="9" type="ORF">COS81_02875</name>
</gene>
<keyword evidence="4 5" id="KW-0131">Cell cycle</keyword>
<dbReference type="Proteomes" id="UP000229916">
    <property type="component" value="Unassembled WGS sequence"/>
</dbReference>
<dbReference type="SUPFAM" id="SSF53067">
    <property type="entry name" value="Actin-like ATPase domain"/>
    <property type="match status" value="2"/>
</dbReference>
<dbReference type="SMART" id="SM00842">
    <property type="entry name" value="FtsA"/>
    <property type="match status" value="1"/>
</dbReference>
<dbReference type="Pfam" id="PF14450">
    <property type="entry name" value="FtsA"/>
    <property type="match status" value="1"/>
</dbReference>
<dbReference type="NCBIfam" id="TIGR01174">
    <property type="entry name" value="ftsA"/>
    <property type="match status" value="1"/>
</dbReference>
<evidence type="ECO:0000313" key="9">
    <source>
        <dbReference type="EMBL" id="PIU68729.1"/>
    </source>
</evidence>
<name>A0A2M7AMU1_UNCKA</name>
<comment type="similarity">
    <text evidence="5 6">Belongs to the FtsA/MreB family.</text>
</comment>
<dbReference type="GO" id="GO:0009898">
    <property type="term" value="C:cytoplasmic side of plasma membrane"/>
    <property type="evidence" value="ECO:0007669"/>
    <property type="project" value="UniProtKB-UniRule"/>
</dbReference>
<dbReference type="CDD" id="cd24048">
    <property type="entry name" value="ASKHA_NBD_FtsA"/>
    <property type="match status" value="1"/>
</dbReference>
<dbReference type="InterPro" id="IPR020823">
    <property type="entry name" value="Cell_div_FtsA"/>
</dbReference>
<organism evidence="9 10">
    <name type="scientific">candidate division WWE3 bacterium CG06_land_8_20_14_3_00_42_16</name>
    <dbReference type="NCBI Taxonomy" id="1975083"/>
    <lineage>
        <taxon>Bacteria</taxon>
        <taxon>Katanobacteria</taxon>
    </lineage>
</organism>
<evidence type="ECO:0000256" key="1">
    <source>
        <dbReference type="ARBA" id="ARBA00022475"/>
    </source>
</evidence>
<dbReference type="InterPro" id="IPR050696">
    <property type="entry name" value="FtsA/MreB"/>
</dbReference>
<dbReference type="PANTHER" id="PTHR32432:SF4">
    <property type="entry name" value="CELL DIVISION PROTEIN FTSA"/>
    <property type="match status" value="1"/>
</dbReference>
<feature type="compositionally biased region" description="Basic and acidic residues" evidence="7">
    <location>
        <begin position="264"/>
        <end position="290"/>
    </location>
</feature>
<feature type="region of interest" description="Disordered" evidence="7">
    <location>
        <begin position="264"/>
        <end position="294"/>
    </location>
</feature>
<dbReference type="InterPro" id="IPR043129">
    <property type="entry name" value="ATPase_NBD"/>
</dbReference>
<comment type="function">
    <text evidence="5 6">Cell division protein that is involved in the assembly of the Z ring. May serve as a membrane anchor for the Z ring.</text>
</comment>
<dbReference type="GO" id="GO:0032153">
    <property type="term" value="C:cell division site"/>
    <property type="evidence" value="ECO:0007669"/>
    <property type="project" value="UniProtKB-UniRule"/>
</dbReference>
<evidence type="ECO:0000259" key="8">
    <source>
        <dbReference type="SMART" id="SM00842"/>
    </source>
</evidence>
<reference evidence="10" key="1">
    <citation type="submission" date="2017-09" db="EMBL/GenBank/DDBJ databases">
        <title>Depth-based differentiation of microbial function through sediment-hosted aquifers and enrichment of novel symbionts in the deep terrestrial subsurface.</title>
        <authorList>
            <person name="Probst A.J."/>
            <person name="Ladd B."/>
            <person name="Jarett J.K."/>
            <person name="Geller-Mcgrath D.E."/>
            <person name="Sieber C.M.K."/>
            <person name="Emerson J.B."/>
            <person name="Anantharaman K."/>
            <person name="Thomas B.C."/>
            <person name="Malmstrom R."/>
            <person name="Stieglmeier M."/>
            <person name="Klingl A."/>
            <person name="Woyke T."/>
            <person name="Ryan C.M."/>
            <person name="Banfield J.F."/>
        </authorList>
    </citation>
    <scope>NUCLEOTIDE SEQUENCE [LARGE SCALE GENOMIC DNA]</scope>
</reference>
<comment type="subunit">
    <text evidence="5">Self-interacts. Interacts with FtsZ.</text>
</comment>
<evidence type="ECO:0000313" key="10">
    <source>
        <dbReference type="Proteomes" id="UP000229916"/>
    </source>
</evidence>
<keyword evidence="3 5" id="KW-0472">Membrane</keyword>